<evidence type="ECO:0000259" key="1">
    <source>
        <dbReference type="PROSITE" id="PS50011"/>
    </source>
</evidence>
<evidence type="ECO:0000313" key="3">
    <source>
        <dbReference type="Proteomes" id="UP000663840"/>
    </source>
</evidence>
<reference evidence="2" key="1">
    <citation type="submission" date="2021-01" db="EMBL/GenBank/DDBJ databases">
        <authorList>
            <person name="Kaushik A."/>
        </authorList>
    </citation>
    <scope>NUCLEOTIDE SEQUENCE</scope>
    <source>
        <strain evidence="2">AG1-1A</strain>
    </source>
</reference>
<dbReference type="SUPFAM" id="SSF56112">
    <property type="entry name" value="Protein kinase-like (PK-like)"/>
    <property type="match status" value="1"/>
</dbReference>
<accession>A0A8H2WZU8</accession>
<sequence length="338" mass="37587">MGKPQFSTMPIIFGAKTCPHYDIYIDIVEAKTVDFKNVNLSDNGRPLSYINGNARIIRLDLCFNRLATLSSRTNQVGIKCIPKKSGEEEYKRQCRALERELAVWCCLNNPNTLPLSGIVTLDHDFNIFMSPSAIFDFYEHGDITMYIRSDRGPDGSDRARLLYDVTKGLAYIHSQGIVHGDIKTANVVIDPTSRAQICDFGSAHVLKCSGCIAGPPSQFYSLKSQLYLSPELSMDGDRDPPTTQASDVWALGCAMLEVQIGRLPYSDENGVYVERLAMQRQAAGEVPAREEAFPPNTISHAIGLVALECWIEDPEDRPTAQDVLDMLREACRSFDVPL</sequence>
<dbReference type="Proteomes" id="UP000663840">
    <property type="component" value="Unassembled WGS sequence"/>
</dbReference>
<dbReference type="InterPro" id="IPR008271">
    <property type="entry name" value="Ser/Thr_kinase_AS"/>
</dbReference>
<dbReference type="Pfam" id="PF00069">
    <property type="entry name" value="Pkinase"/>
    <property type="match status" value="1"/>
</dbReference>
<gene>
    <name evidence="2" type="ORF">RDB_LOCUS42607</name>
</gene>
<dbReference type="GO" id="GO:0004674">
    <property type="term" value="F:protein serine/threonine kinase activity"/>
    <property type="evidence" value="ECO:0007669"/>
    <property type="project" value="TreeGrafter"/>
</dbReference>
<dbReference type="EMBL" id="CAJMWR010000932">
    <property type="protein sequence ID" value="CAE6408483.1"/>
    <property type="molecule type" value="Genomic_DNA"/>
</dbReference>
<dbReference type="Gene3D" id="1.10.510.10">
    <property type="entry name" value="Transferase(Phosphotransferase) domain 1"/>
    <property type="match status" value="1"/>
</dbReference>
<organism evidence="2 3">
    <name type="scientific">Rhizoctonia solani</name>
    <dbReference type="NCBI Taxonomy" id="456999"/>
    <lineage>
        <taxon>Eukaryota</taxon>
        <taxon>Fungi</taxon>
        <taxon>Dikarya</taxon>
        <taxon>Basidiomycota</taxon>
        <taxon>Agaricomycotina</taxon>
        <taxon>Agaricomycetes</taxon>
        <taxon>Cantharellales</taxon>
        <taxon>Ceratobasidiaceae</taxon>
        <taxon>Rhizoctonia</taxon>
    </lineage>
</organism>
<feature type="domain" description="Protein kinase" evidence="1">
    <location>
        <begin position="1"/>
        <end position="338"/>
    </location>
</feature>
<dbReference type="InterPro" id="IPR011009">
    <property type="entry name" value="Kinase-like_dom_sf"/>
</dbReference>
<name>A0A8H2WZU8_9AGAM</name>
<proteinExistence type="predicted"/>
<dbReference type="CDD" id="cd00180">
    <property type="entry name" value="PKc"/>
    <property type="match status" value="1"/>
</dbReference>
<protein>
    <recommendedName>
        <fullName evidence="1">Protein kinase domain-containing protein</fullName>
    </recommendedName>
</protein>
<dbReference type="AlphaFoldDB" id="A0A8H2WZU8"/>
<dbReference type="GO" id="GO:0005524">
    <property type="term" value="F:ATP binding"/>
    <property type="evidence" value="ECO:0007669"/>
    <property type="project" value="InterPro"/>
</dbReference>
<dbReference type="PROSITE" id="PS50011">
    <property type="entry name" value="PROTEIN_KINASE_DOM"/>
    <property type="match status" value="1"/>
</dbReference>
<evidence type="ECO:0000313" key="2">
    <source>
        <dbReference type="EMBL" id="CAE6408483.1"/>
    </source>
</evidence>
<dbReference type="SMART" id="SM00220">
    <property type="entry name" value="S_TKc"/>
    <property type="match status" value="1"/>
</dbReference>
<comment type="caution">
    <text evidence="2">The sequence shown here is derived from an EMBL/GenBank/DDBJ whole genome shotgun (WGS) entry which is preliminary data.</text>
</comment>
<dbReference type="InterPro" id="IPR000719">
    <property type="entry name" value="Prot_kinase_dom"/>
</dbReference>
<dbReference type="PANTHER" id="PTHR24359">
    <property type="entry name" value="SERINE/THREONINE-PROTEIN KINASE SBK1"/>
    <property type="match status" value="1"/>
</dbReference>
<dbReference type="PANTHER" id="PTHR24359:SF1">
    <property type="entry name" value="INHIBITOR OF NUCLEAR FACTOR KAPPA-B KINASE EPSILON SUBUNIT HOMOLOG 1-RELATED"/>
    <property type="match status" value="1"/>
</dbReference>
<dbReference type="PROSITE" id="PS00108">
    <property type="entry name" value="PROTEIN_KINASE_ST"/>
    <property type="match status" value="1"/>
</dbReference>